<dbReference type="AlphaFoldDB" id="A0AAV9P9V3"/>
<accession>A0AAV9P9V3</accession>
<keyword evidence="3" id="KW-1185">Reference proteome</keyword>
<dbReference type="SUPFAM" id="SSF55729">
    <property type="entry name" value="Acyl-CoA N-acyltransferases (Nat)"/>
    <property type="match status" value="1"/>
</dbReference>
<dbReference type="InterPro" id="IPR016181">
    <property type="entry name" value="Acyl_CoA_acyltransferase"/>
</dbReference>
<dbReference type="PROSITE" id="PS51186">
    <property type="entry name" value="GNAT"/>
    <property type="match status" value="1"/>
</dbReference>
<comment type="caution">
    <text evidence="2">The sequence shown here is derived from an EMBL/GenBank/DDBJ whole genome shotgun (WGS) entry which is preliminary data.</text>
</comment>
<gene>
    <name evidence="2" type="ORF">LTR77_005715</name>
</gene>
<protein>
    <recommendedName>
        <fullName evidence="1">N-acetyltransferase domain-containing protein</fullName>
    </recommendedName>
</protein>
<dbReference type="InterPro" id="IPR051908">
    <property type="entry name" value="Ribosomal_N-acetyltransferase"/>
</dbReference>
<proteinExistence type="predicted"/>
<reference evidence="2 3" key="1">
    <citation type="submission" date="2023-08" db="EMBL/GenBank/DDBJ databases">
        <title>Black Yeasts Isolated from many extreme environments.</title>
        <authorList>
            <person name="Coleine C."/>
            <person name="Stajich J.E."/>
            <person name="Selbmann L."/>
        </authorList>
    </citation>
    <scope>NUCLEOTIDE SEQUENCE [LARGE SCALE GENOMIC DNA]</scope>
    <source>
        <strain evidence="2 3">CCFEE 5935</strain>
    </source>
</reference>
<dbReference type="PANTHER" id="PTHR43441">
    <property type="entry name" value="RIBOSOMAL-PROTEIN-SERINE ACETYLTRANSFERASE"/>
    <property type="match status" value="1"/>
</dbReference>
<dbReference type="Proteomes" id="UP001337655">
    <property type="component" value="Unassembled WGS sequence"/>
</dbReference>
<dbReference type="CDD" id="cd04301">
    <property type="entry name" value="NAT_SF"/>
    <property type="match status" value="1"/>
</dbReference>
<feature type="domain" description="N-acetyltransferase" evidence="1">
    <location>
        <begin position="24"/>
        <end position="180"/>
    </location>
</feature>
<evidence type="ECO:0000313" key="2">
    <source>
        <dbReference type="EMBL" id="KAK5169737.1"/>
    </source>
</evidence>
<dbReference type="GO" id="GO:0008999">
    <property type="term" value="F:protein-N-terminal-alanine acetyltransferase activity"/>
    <property type="evidence" value="ECO:0007669"/>
    <property type="project" value="TreeGrafter"/>
</dbReference>
<evidence type="ECO:0000259" key="1">
    <source>
        <dbReference type="PROSITE" id="PS51186"/>
    </source>
</evidence>
<dbReference type="Pfam" id="PF13302">
    <property type="entry name" value="Acetyltransf_3"/>
    <property type="match status" value="1"/>
</dbReference>
<dbReference type="Gene3D" id="3.40.630.30">
    <property type="match status" value="1"/>
</dbReference>
<organism evidence="2 3">
    <name type="scientific">Saxophila tyrrhenica</name>
    <dbReference type="NCBI Taxonomy" id="1690608"/>
    <lineage>
        <taxon>Eukaryota</taxon>
        <taxon>Fungi</taxon>
        <taxon>Dikarya</taxon>
        <taxon>Ascomycota</taxon>
        <taxon>Pezizomycotina</taxon>
        <taxon>Dothideomycetes</taxon>
        <taxon>Dothideomycetidae</taxon>
        <taxon>Mycosphaerellales</taxon>
        <taxon>Extremaceae</taxon>
        <taxon>Saxophila</taxon>
    </lineage>
</organism>
<dbReference type="GeneID" id="89927056"/>
<dbReference type="RefSeq" id="XP_064659083.1">
    <property type="nucleotide sequence ID" value="XM_064802958.1"/>
</dbReference>
<dbReference type="InterPro" id="IPR000182">
    <property type="entry name" value="GNAT_dom"/>
</dbReference>
<name>A0AAV9P9V3_9PEZI</name>
<dbReference type="EMBL" id="JAVRRT010000008">
    <property type="protein sequence ID" value="KAK5169737.1"/>
    <property type="molecule type" value="Genomic_DNA"/>
</dbReference>
<evidence type="ECO:0000313" key="3">
    <source>
        <dbReference type="Proteomes" id="UP001337655"/>
    </source>
</evidence>
<dbReference type="GO" id="GO:1990189">
    <property type="term" value="F:protein N-terminal-serine acetyltransferase activity"/>
    <property type="evidence" value="ECO:0007669"/>
    <property type="project" value="TreeGrafter"/>
</dbReference>
<dbReference type="PANTHER" id="PTHR43441:SF2">
    <property type="entry name" value="FAMILY ACETYLTRANSFERASE, PUTATIVE (AFU_ORTHOLOGUE AFUA_7G00850)-RELATED"/>
    <property type="match status" value="1"/>
</dbReference>
<sequence length="197" mass="22418">MANPANPFRSANLLYVAPESPDHDTLFQAIQLRHADFANSNARLLRPQTRADAAAYQKSVSDSLLGVVICLPPATPAQTTTAIGCIHLSKLGPNMPQHRFSEIGIDIVHENQGKGYGTEAIRWCLDWAFDAAGLHRVVVRTFEWNKGARRLYEKIGFTFEGRAREELWYRGRWWDGFSYGMLEGEWRRIREGDQRSQ</sequence>